<dbReference type="NCBIfam" id="TIGR01375">
    <property type="entry name" value="soxG"/>
    <property type="match status" value="1"/>
</dbReference>
<dbReference type="InterPro" id="IPR027266">
    <property type="entry name" value="TrmE/GcvT-like"/>
</dbReference>
<dbReference type="RefSeq" id="WP_007198909.1">
    <property type="nucleotide sequence ID" value="NZ_CM002917.1"/>
</dbReference>
<protein>
    <submittedName>
        <fullName evidence="1">Sarcosine oxidase, gamma subunit family, heterotetrameric form</fullName>
        <ecNumber evidence="1">1.5.3.1</ecNumber>
    </submittedName>
</protein>
<evidence type="ECO:0000313" key="1">
    <source>
        <dbReference type="EMBL" id="EDQ34469.1"/>
    </source>
</evidence>
<accession>A9D1N9</accession>
<name>A9D1N9_HOEPD</name>
<comment type="caution">
    <text evidence="1">The sequence shown here is derived from an EMBL/GenBank/DDBJ whole genome shotgun (WGS) entry which is preliminary data.</text>
</comment>
<dbReference type="GO" id="GO:1901053">
    <property type="term" value="P:sarcosine catabolic process"/>
    <property type="evidence" value="ECO:0007669"/>
    <property type="project" value="InterPro"/>
</dbReference>
<reference evidence="1 2" key="2">
    <citation type="submission" date="2012-06" db="EMBL/GenBank/DDBJ databases">
        <authorList>
            <person name="Fiebig A."/>
        </authorList>
    </citation>
    <scope>NUCLEOTIDE SEQUENCE [LARGE SCALE GENOMIC DNA]</scope>
    <source>
        <strain evidence="1 2">DFL-43</strain>
    </source>
</reference>
<proteinExistence type="predicted"/>
<dbReference type="InterPro" id="IPR006280">
    <property type="entry name" value="SoxG_het"/>
</dbReference>
<reference evidence="1 2" key="1">
    <citation type="submission" date="2007-10" db="EMBL/GenBank/DDBJ databases">
        <authorList>
            <person name="Wagner-Dobler I."/>
            <person name="Ferriera S."/>
            <person name="Johnson J."/>
            <person name="Kravitz S."/>
            <person name="Beeson K."/>
            <person name="Sutton G."/>
            <person name="Rogers Y.-H."/>
            <person name="Friedman R."/>
            <person name="Frazier M."/>
            <person name="Venter J.C."/>
        </authorList>
    </citation>
    <scope>NUCLEOTIDE SEQUENCE [LARGE SCALE GENOMIC DNA]</scope>
    <source>
        <strain evidence="1 2">DFL-43</strain>
    </source>
</reference>
<gene>
    <name evidence="1" type="ORF">HPDFL43_15767</name>
</gene>
<dbReference type="HOGENOM" id="CLU_114076_0_0_5"/>
<dbReference type="OrthoDB" id="9814782at2"/>
<keyword evidence="1" id="KW-0560">Oxidoreductase</keyword>
<dbReference type="GO" id="GO:0008115">
    <property type="term" value="F:sarcosine oxidase activity"/>
    <property type="evidence" value="ECO:0007669"/>
    <property type="project" value="UniProtKB-EC"/>
</dbReference>
<dbReference type="EC" id="1.5.3.1" evidence="1"/>
<dbReference type="SUPFAM" id="SSF103025">
    <property type="entry name" value="Folate-binding domain"/>
    <property type="match status" value="1"/>
</dbReference>
<dbReference type="Pfam" id="PF04268">
    <property type="entry name" value="SoxG"/>
    <property type="match status" value="1"/>
</dbReference>
<evidence type="ECO:0000313" key="2">
    <source>
        <dbReference type="Proteomes" id="UP000004291"/>
    </source>
</evidence>
<organism evidence="1 2">
    <name type="scientific">Hoeflea phototrophica (strain DSM 17068 / NCIMB 14078 / DFL-43)</name>
    <dbReference type="NCBI Taxonomy" id="411684"/>
    <lineage>
        <taxon>Bacteria</taxon>
        <taxon>Pseudomonadati</taxon>
        <taxon>Pseudomonadota</taxon>
        <taxon>Alphaproteobacteria</taxon>
        <taxon>Hyphomicrobiales</taxon>
        <taxon>Rhizobiaceae</taxon>
        <taxon>Hoeflea</taxon>
    </lineage>
</organism>
<dbReference type="STRING" id="411684.HPDFL43_15767"/>
<dbReference type="Gene3D" id="3.30.1360.120">
    <property type="entry name" value="Probable tRNA modification gtpase trme, domain 1"/>
    <property type="match status" value="1"/>
</dbReference>
<dbReference type="AlphaFoldDB" id="A9D1N9"/>
<keyword evidence="2" id="KW-1185">Reference proteome</keyword>
<dbReference type="Gene3D" id="3.30.70.1520">
    <property type="entry name" value="Heterotetrameric sarcosine oxidase"/>
    <property type="match status" value="1"/>
</dbReference>
<dbReference type="eggNOG" id="COG4583">
    <property type="taxonomic scope" value="Bacteria"/>
</dbReference>
<sequence>MAKSAQAAKVAAKVAQAVRVEPLAGRISGGAGVTLTPANPASRISLRADSANAKALSKVLGLDLPLAPKTSASNAKGRLALWLGPDEWLIIDESGDPMGDLAKARVLHSATDISHRNTAIVVAGKGARATLEGGCPQNLSDAAFPVGAAARTVLGKIEVVIHRSGETDYRVECWRSFSDYAFGFLTETSKDCLA</sequence>
<dbReference type="EMBL" id="ABIA03000004">
    <property type="protein sequence ID" value="EDQ34469.1"/>
    <property type="molecule type" value="Genomic_DNA"/>
</dbReference>
<dbReference type="InterPro" id="IPR007375">
    <property type="entry name" value="SoxG"/>
</dbReference>
<dbReference type="Proteomes" id="UP000004291">
    <property type="component" value="Chromosome"/>
</dbReference>